<reference evidence="1" key="1">
    <citation type="submission" date="2022-02" db="EMBL/GenBank/DDBJ databases">
        <title>Plant Genome Project.</title>
        <authorList>
            <person name="Zhang R.-G."/>
        </authorList>
    </citation>
    <scope>NUCLEOTIDE SEQUENCE</scope>
    <source>
        <strain evidence="1">AT1</strain>
    </source>
</reference>
<keyword evidence="2" id="KW-1185">Reference proteome</keyword>
<sequence>MSRISISFPGIKDPVRLLIIQASHPTVDPWLSFRHHTLWWIRGFPRIVPSYSFMLTMSQSIVNRLKFNRYQLKIPTRITNPHTRTQRFQCHILSFIITQSIINS</sequence>
<proteinExistence type="predicted"/>
<accession>A0ACC0Q0K8</accession>
<dbReference type="EMBL" id="CM046388">
    <property type="protein sequence ID" value="KAI8570951.1"/>
    <property type="molecule type" value="Genomic_DNA"/>
</dbReference>
<comment type="caution">
    <text evidence="1">The sequence shown here is derived from an EMBL/GenBank/DDBJ whole genome shotgun (WGS) entry which is preliminary data.</text>
</comment>
<dbReference type="Proteomes" id="UP001062846">
    <property type="component" value="Chromosome 1"/>
</dbReference>
<organism evidence="1 2">
    <name type="scientific">Rhododendron molle</name>
    <name type="common">Chinese azalea</name>
    <name type="synonym">Azalea mollis</name>
    <dbReference type="NCBI Taxonomy" id="49168"/>
    <lineage>
        <taxon>Eukaryota</taxon>
        <taxon>Viridiplantae</taxon>
        <taxon>Streptophyta</taxon>
        <taxon>Embryophyta</taxon>
        <taxon>Tracheophyta</taxon>
        <taxon>Spermatophyta</taxon>
        <taxon>Magnoliopsida</taxon>
        <taxon>eudicotyledons</taxon>
        <taxon>Gunneridae</taxon>
        <taxon>Pentapetalae</taxon>
        <taxon>asterids</taxon>
        <taxon>Ericales</taxon>
        <taxon>Ericaceae</taxon>
        <taxon>Ericoideae</taxon>
        <taxon>Rhodoreae</taxon>
        <taxon>Rhododendron</taxon>
    </lineage>
</organism>
<evidence type="ECO:0000313" key="2">
    <source>
        <dbReference type="Proteomes" id="UP001062846"/>
    </source>
</evidence>
<evidence type="ECO:0000313" key="1">
    <source>
        <dbReference type="EMBL" id="KAI8570951.1"/>
    </source>
</evidence>
<name>A0ACC0Q0K8_RHOML</name>
<gene>
    <name evidence="1" type="ORF">RHMOL_Rhmol01G0079200</name>
</gene>
<protein>
    <submittedName>
        <fullName evidence="1">Uncharacterized protein</fullName>
    </submittedName>
</protein>